<dbReference type="Proteomes" id="UP000275910">
    <property type="component" value="Unassembled WGS sequence"/>
</dbReference>
<dbReference type="AlphaFoldDB" id="A0A3N2RGX4"/>
<evidence type="ECO:0000313" key="4">
    <source>
        <dbReference type="Proteomes" id="UP000275910"/>
    </source>
</evidence>
<comment type="caution">
    <text evidence="3">The sequence shown here is derived from an EMBL/GenBank/DDBJ whole genome shotgun (WGS) entry which is preliminary data.</text>
</comment>
<accession>A0A3N2RGX4</accession>
<name>A0A3N2RGX4_LYSEN</name>
<feature type="chain" id="PRO_5018066070" evidence="2">
    <location>
        <begin position="19"/>
        <end position="97"/>
    </location>
</feature>
<dbReference type="InterPro" id="IPR005590">
    <property type="entry name" value="DUF333"/>
</dbReference>
<sequence length="97" mass="10178">MSLRTASVLLPLALLALAACSTPSEPVASKSDPMPPAEAKGVGMANPASVNCQKLGGRLEIRTGKDGGQYGLCHLPDGRVCEEWALMRDNKCEKPAE</sequence>
<evidence type="ECO:0000313" key="3">
    <source>
        <dbReference type="EMBL" id="ROU06698.1"/>
    </source>
</evidence>
<dbReference type="RefSeq" id="WP_123647744.1">
    <property type="nucleotide sequence ID" value="NZ_RCTY01000031.1"/>
</dbReference>
<feature type="signal peptide" evidence="2">
    <location>
        <begin position="1"/>
        <end position="18"/>
    </location>
</feature>
<gene>
    <name evidence="3" type="ORF">D9T17_12670</name>
</gene>
<dbReference type="PANTHER" id="PTHR38008:SF2">
    <property type="entry name" value="HEMOLYSIN"/>
    <property type="match status" value="1"/>
</dbReference>
<dbReference type="EMBL" id="RCTY01000031">
    <property type="protein sequence ID" value="ROU06698.1"/>
    <property type="molecule type" value="Genomic_DNA"/>
</dbReference>
<dbReference type="Pfam" id="PF03891">
    <property type="entry name" value="DUF333"/>
    <property type="match status" value="1"/>
</dbReference>
<organism evidence="3 4">
    <name type="scientific">Lysobacter enzymogenes</name>
    <dbReference type="NCBI Taxonomy" id="69"/>
    <lineage>
        <taxon>Bacteria</taxon>
        <taxon>Pseudomonadati</taxon>
        <taxon>Pseudomonadota</taxon>
        <taxon>Gammaproteobacteria</taxon>
        <taxon>Lysobacterales</taxon>
        <taxon>Lysobacteraceae</taxon>
        <taxon>Lysobacter</taxon>
    </lineage>
</organism>
<dbReference type="PANTHER" id="PTHR38008">
    <property type="entry name" value="HEMOLYSIN-RELATED"/>
    <property type="match status" value="1"/>
</dbReference>
<evidence type="ECO:0000256" key="2">
    <source>
        <dbReference type="SAM" id="SignalP"/>
    </source>
</evidence>
<dbReference type="PROSITE" id="PS51257">
    <property type="entry name" value="PROKAR_LIPOPROTEIN"/>
    <property type="match status" value="1"/>
</dbReference>
<keyword evidence="2" id="KW-0732">Signal</keyword>
<evidence type="ECO:0000256" key="1">
    <source>
        <dbReference type="SAM" id="MobiDB-lite"/>
    </source>
</evidence>
<feature type="region of interest" description="Disordered" evidence="1">
    <location>
        <begin position="24"/>
        <end position="45"/>
    </location>
</feature>
<reference evidence="3 4" key="1">
    <citation type="submission" date="2018-10" db="EMBL/GenBank/DDBJ databases">
        <title>The genome of Lysobacter enzymogenes OH11.</title>
        <authorList>
            <person name="Liu F."/>
            <person name="Zhao Y."/>
            <person name="Qian G."/>
            <person name="Chen Y."/>
            <person name="Xu H."/>
        </authorList>
    </citation>
    <scope>NUCLEOTIDE SEQUENCE [LARGE SCALE GENOMIC DNA]</scope>
    <source>
        <strain evidence="3 4">OH11</strain>
    </source>
</reference>
<proteinExistence type="predicted"/>
<protein>
    <submittedName>
        <fullName evidence="3">DUF333 domain-containing protein</fullName>
    </submittedName>
</protein>